<feature type="transmembrane region" description="Helical" evidence="6">
    <location>
        <begin position="379"/>
        <end position="399"/>
    </location>
</feature>
<keyword evidence="5 6" id="KW-0472">Membrane</keyword>
<feature type="transmembrane region" description="Helical" evidence="6">
    <location>
        <begin position="105"/>
        <end position="121"/>
    </location>
</feature>
<keyword evidence="3 6" id="KW-0812">Transmembrane</keyword>
<dbReference type="EMBL" id="CP013661">
    <property type="protein sequence ID" value="ALS77874.1"/>
    <property type="molecule type" value="Genomic_DNA"/>
</dbReference>
<comment type="subcellular location">
    <subcellularLocation>
        <location evidence="1">Cell membrane</location>
        <topology evidence="1">Multi-pass membrane protein</topology>
    </subcellularLocation>
</comment>
<dbReference type="RefSeq" id="WP_058384545.1">
    <property type="nucleotide sequence ID" value="NZ_CP013661.2"/>
</dbReference>
<evidence type="ECO:0000256" key="4">
    <source>
        <dbReference type="ARBA" id="ARBA00022989"/>
    </source>
</evidence>
<dbReference type="Proteomes" id="UP000065533">
    <property type="component" value="Chromosome"/>
</dbReference>
<dbReference type="PANTHER" id="PTHR30250">
    <property type="entry name" value="PST FAMILY PREDICTED COLANIC ACID TRANSPORTER"/>
    <property type="match status" value="1"/>
</dbReference>
<dbReference type="PANTHER" id="PTHR30250:SF11">
    <property type="entry name" value="O-ANTIGEN TRANSPORTER-RELATED"/>
    <property type="match status" value="1"/>
</dbReference>
<feature type="transmembrane region" description="Helical" evidence="6">
    <location>
        <begin position="142"/>
        <end position="159"/>
    </location>
</feature>
<keyword evidence="4 6" id="KW-1133">Transmembrane helix</keyword>
<feature type="transmembrane region" description="Helical" evidence="6">
    <location>
        <begin position="324"/>
        <end position="347"/>
    </location>
</feature>
<dbReference type="InterPro" id="IPR002797">
    <property type="entry name" value="Polysacc_synth"/>
</dbReference>
<evidence type="ECO:0000313" key="7">
    <source>
        <dbReference type="EMBL" id="ALS77874.1"/>
    </source>
</evidence>
<proteinExistence type="predicted"/>
<accession>A0ABM5WU56</accession>
<evidence type="ECO:0008006" key="9">
    <source>
        <dbReference type="Google" id="ProtNLM"/>
    </source>
</evidence>
<organism evidence="7 8">
    <name type="scientific">Planococcus kocurii</name>
    <dbReference type="NCBI Taxonomy" id="1374"/>
    <lineage>
        <taxon>Bacteria</taxon>
        <taxon>Bacillati</taxon>
        <taxon>Bacillota</taxon>
        <taxon>Bacilli</taxon>
        <taxon>Bacillales</taxon>
        <taxon>Caryophanaceae</taxon>
        <taxon>Planococcus</taxon>
    </lineage>
</organism>
<keyword evidence="2" id="KW-1003">Cell membrane</keyword>
<feature type="transmembrane region" description="Helical" evidence="6">
    <location>
        <begin position="354"/>
        <end position="373"/>
    </location>
</feature>
<name>A0ABM5WU56_9BACL</name>
<dbReference type="Pfam" id="PF01943">
    <property type="entry name" value="Polysacc_synt"/>
    <property type="match status" value="1"/>
</dbReference>
<feature type="transmembrane region" description="Helical" evidence="6">
    <location>
        <begin position="12"/>
        <end position="33"/>
    </location>
</feature>
<feature type="transmembrane region" description="Helical" evidence="6">
    <location>
        <begin position="39"/>
        <end position="58"/>
    </location>
</feature>
<feature type="transmembrane region" description="Helical" evidence="6">
    <location>
        <begin position="245"/>
        <end position="264"/>
    </location>
</feature>
<feature type="transmembrane region" description="Helical" evidence="6">
    <location>
        <begin position="79"/>
        <end position="99"/>
    </location>
</feature>
<evidence type="ECO:0000256" key="5">
    <source>
        <dbReference type="ARBA" id="ARBA00023136"/>
    </source>
</evidence>
<keyword evidence="8" id="KW-1185">Reference proteome</keyword>
<reference evidence="7" key="1">
    <citation type="submission" date="2016-01" db="EMBL/GenBank/DDBJ databases">
        <title>Complete genome of Planococcus kocurri type strain.</title>
        <authorList>
            <person name="See-Too W.S."/>
        </authorList>
    </citation>
    <scope>NUCLEOTIDE SEQUENCE [LARGE SCALE GENOMIC DNA]</scope>
    <source>
        <strain evidence="7">ATCC 43650</strain>
    </source>
</reference>
<feature type="transmembrane region" description="Helical" evidence="6">
    <location>
        <begin position="165"/>
        <end position="183"/>
    </location>
</feature>
<protein>
    <recommendedName>
        <fullName evidence="9">Polysaccharide biosynthesis protein</fullName>
    </recommendedName>
</protein>
<evidence type="ECO:0000256" key="3">
    <source>
        <dbReference type="ARBA" id="ARBA00022692"/>
    </source>
</evidence>
<gene>
    <name evidence="7" type="ORF">AUO94_04075</name>
</gene>
<evidence type="ECO:0000256" key="1">
    <source>
        <dbReference type="ARBA" id="ARBA00004651"/>
    </source>
</evidence>
<evidence type="ECO:0000256" key="2">
    <source>
        <dbReference type="ARBA" id="ARBA00022475"/>
    </source>
</evidence>
<evidence type="ECO:0000256" key="6">
    <source>
        <dbReference type="SAM" id="Phobius"/>
    </source>
</evidence>
<feature type="transmembrane region" description="Helical" evidence="6">
    <location>
        <begin position="204"/>
        <end position="225"/>
    </location>
</feature>
<sequence length="410" mass="46556">MKKLLIKNFSWSFLGSLIYALTQWFLIIIIAKLGSPTDAGVYSLGLAISAPIIMFINLNLRAIQSTDLSIELGFSTFKFTRILGLILFVLTFLTIIIVANYSFEITIILLLIALNKIIESYSDLYYGLFQYHERLDLVSKSYIYRGIIGTIFFGISYYLFKELKIALVFMFTIWLLVLIIYDVKNGKKFLINTPKIVEKNKMLVLVKLGLPLGLVGLIASLNVNIPRITIERYLTLEDLGYFSVIFYLVLIIGKFMTSVSSAVLPRMANLYQNGNKIAFMKILNIVFCLLTLFSVVLILSSYYFGSEILEIAYGAEYSSFKMLLVYIMIYGLFEYLGFVFEVALNAIKYYKHRLSIEILAMIFMILSSIILIPEAGLKGAAIALIISAVLKFLLLGFLFTKIYSNEQRGV</sequence>
<feature type="transmembrane region" description="Helical" evidence="6">
    <location>
        <begin position="285"/>
        <end position="304"/>
    </location>
</feature>
<dbReference type="InterPro" id="IPR050833">
    <property type="entry name" value="Poly_Biosynth_Transport"/>
</dbReference>
<evidence type="ECO:0000313" key="8">
    <source>
        <dbReference type="Proteomes" id="UP000065533"/>
    </source>
</evidence>